<organism evidence="2 3">
    <name type="scientific">Paraburkholderia sejongensis</name>
    <dbReference type="NCBI Taxonomy" id="2886946"/>
    <lineage>
        <taxon>Bacteria</taxon>
        <taxon>Pseudomonadati</taxon>
        <taxon>Pseudomonadota</taxon>
        <taxon>Betaproteobacteria</taxon>
        <taxon>Burkholderiales</taxon>
        <taxon>Burkholderiaceae</taxon>
        <taxon>Paraburkholderia</taxon>
    </lineage>
</organism>
<evidence type="ECO:0000313" key="3">
    <source>
        <dbReference type="Proteomes" id="UP001431019"/>
    </source>
</evidence>
<dbReference type="SUPFAM" id="SSF55729">
    <property type="entry name" value="Acyl-CoA N-acyltransferases (Nat)"/>
    <property type="match status" value="1"/>
</dbReference>
<name>A0ABS8K5Q5_9BURK</name>
<evidence type="ECO:0000259" key="1">
    <source>
        <dbReference type="Pfam" id="PF13480"/>
    </source>
</evidence>
<dbReference type="Gene3D" id="3.40.630.30">
    <property type="match status" value="1"/>
</dbReference>
<dbReference type="Proteomes" id="UP001431019">
    <property type="component" value="Unassembled WGS sequence"/>
</dbReference>
<keyword evidence="2" id="KW-0012">Acyltransferase</keyword>
<keyword evidence="2" id="KW-0808">Transferase</keyword>
<dbReference type="EC" id="2.3.1.-" evidence="2"/>
<comment type="caution">
    <text evidence="2">The sequence shown here is derived from an EMBL/GenBank/DDBJ whole genome shotgun (WGS) entry which is preliminary data.</text>
</comment>
<sequence length="415" mass="46779">MPKPMRLARISLKCFPRADRMKTNFLLDGFFYSSGKKIEAMSSIGITSQFEVITDSENFLSLEQDWEMLWNAANAKPFLQFHYCLHTLREVALPAGGSLHCIIGRKEGRLIFVWPLVRYREYLWTALRPLAPDPSEPADLLLADGEDPEATITAAWRVLLASCGSDVISLPMVRTDSVLYRLGWREKCVSHGARRMIKVAPLSRYESWAQYRGELAPAFRKEQDYHQRRLSRAGKVEIAIATLAEADSAAYVRTMFDWKSQWAIRMGVEGDFFKEPYQNFVRKILADPALEPVLKLFVLSLDGKAIAMNLVAISAATVIGMQAAFDPAYAKLSPGSLLIEHVMKWAFDNGRDVDLGPGEGKYKSVWSGDSGYVCMDLRIAVSVWGRAVLRARAFRGQWARLLVRMGAAQSWVAER</sequence>
<dbReference type="InterPro" id="IPR016181">
    <property type="entry name" value="Acyl_CoA_acyltransferase"/>
</dbReference>
<dbReference type="RefSeq" id="WP_230513717.1">
    <property type="nucleotide sequence ID" value="NZ_JAJITD010000029.1"/>
</dbReference>
<protein>
    <submittedName>
        <fullName evidence="2">GNAT family N-acetyltransferase</fullName>
        <ecNumber evidence="2">2.3.1.-</ecNumber>
    </submittedName>
</protein>
<dbReference type="InterPro" id="IPR038740">
    <property type="entry name" value="BioF2-like_GNAT_dom"/>
</dbReference>
<gene>
    <name evidence="2" type="ORF">LJ656_33390</name>
</gene>
<accession>A0ABS8K5Q5</accession>
<evidence type="ECO:0000313" key="2">
    <source>
        <dbReference type="EMBL" id="MCC8397460.1"/>
    </source>
</evidence>
<proteinExistence type="predicted"/>
<feature type="domain" description="BioF2-like acetyltransferase" evidence="1">
    <location>
        <begin position="219"/>
        <end position="364"/>
    </location>
</feature>
<dbReference type="GO" id="GO:0016746">
    <property type="term" value="F:acyltransferase activity"/>
    <property type="evidence" value="ECO:0007669"/>
    <property type="project" value="UniProtKB-KW"/>
</dbReference>
<reference evidence="2 3" key="1">
    <citation type="submission" date="2021-11" db="EMBL/GenBank/DDBJ databases">
        <authorList>
            <person name="Oh E.-T."/>
            <person name="Kim S.-B."/>
        </authorList>
    </citation>
    <scope>NUCLEOTIDE SEQUENCE [LARGE SCALE GENOMIC DNA]</scope>
    <source>
        <strain evidence="2 3">MMS20-SJTR3</strain>
    </source>
</reference>
<dbReference type="Pfam" id="PF13480">
    <property type="entry name" value="Acetyltransf_6"/>
    <property type="match status" value="1"/>
</dbReference>
<keyword evidence="3" id="KW-1185">Reference proteome</keyword>
<dbReference type="EMBL" id="JAJITD010000029">
    <property type="protein sequence ID" value="MCC8397460.1"/>
    <property type="molecule type" value="Genomic_DNA"/>
</dbReference>